<gene>
    <name evidence="4" type="ORF">EVAR_4486_1</name>
</gene>
<evidence type="ECO:0000259" key="3">
    <source>
        <dbReference type="Pfam" id="PF05225"/>
    </source>
</evidence>
<organism evidence="4 5">
    <name type="scientific">Eumeta variegata</name>
    <name type="common">Bagworm moth</name>
    <name type="synonym">Eumeta japonica</name>
    <dbReference type="NCBI Taxonomy" id="151549"/>
    <lineage>
        <taxon>Eukaryota</taxon>
        <taxon>Metazoa</taxon>
        <taxon>Ecdysozoa</taxon>
        <taxon>Arthropoda</taxon>
        <taxon>Hexapoda</taxon>
        <taxon>Insecta</taxon>
        <taxon>Pterygota</taxon>
        <taxon>Neoptera</taxon>
        <taxon>Endopterygota</taxon>
        <taxon>Lepidoptera</taxon>
        <taxon>Glossata</taxon>
        <taxon>Ditrysia</taxon>
        <taxon>Tineoidea</taxon>
        <taxon>Psychidae</taxon>
        <taxon>Oiketicinae</taxon>
        <taxon>Eumeta</taxon>
    </lineage>
</organism>
<dbReference type="STRING" id="151549.A0A4C1T0Q1"/>
<dbReference type="InterPro" id="IPR007889">
    <property type="entry name" value="HTH_Psq"/>
</dbReference>
<dbReference type="Proteomes" id="UP000299102">
    <property type="component" value="Unassembled WGS sequence"/>
</dbReference>
<dbReference type="AlphaFoldDB" id="A0A4C1T0Q1"/>
<feature type="compositionally biased region" description="Basic and acidic residues" evidence="2">
    <location>
        <begin position="324"/>
        <end position="338"/>
    </location>
</feature>
<comment type="subcellular location">
    <subcellularLocation>
        <location evidence="1">Nucleus</location>
    </subcellularLocation>
</comment>
<sequence>MAKTIKKCQKNSSKKNKVKSTNLNDNDSKAPKKGIVLVNTCKKVSKKKRPVRINYCPGDLANALKAIDTGLSLRKAAAAYNVPIATLSRKKGNPETSKQKTGPPPVFSVNEEQKIVDWILFRAQRGFDETSKKPTVKEVTLVNINLNKKRQEQLEQNFVNSRNDCDISLNDNNLESNESVSPEVIYEFVIENESLENFSEADILEHNTGDELKFDSNVLVADSQTGSLDTTSVITNITNVPTTTLTTPVMEKNSDPQINLTLSESVVSKENDSKSANERTRSDGHGAASLYGFRGRGSRAPDGHAINGKRSEHDQVTPTGDPSRCSESKGKRACKPPDSRWSPLPMDTLNRRNECDADFFSGNRISDEEE</sequence>
<accession>A0A4C1T0Q1</accession>
<evidence type="ECO:0000313" key="4">
    <source>
        <dbReference type="EMBL" id="GBP07077.1"/>
    </source>
</evidence>
<keyword evidence="5" id="KW-1185">Reference proteome</keyword>
<name>A0A4C1T0Q1_EUMVA</name>
<protein>
    <recommendedName>
        <fullName evidence="3">HTH psq-type domain-containing protein</fullName>
    </recommendedName>
</protein>
<dbReference type="Pfam" id="PF05225">
    <property type="entry name" value="HTH_psq"/>
    <property type="match status" value="1"/>
</dbReference>
<dbReference type="SUPFAM" id="SSF46689">
    <property type="entry name" value="Homeodomain-like"/>
    <property type="match status" value="1"/>
</dbReference>
<reference evidence="4 5" key="1">
    <citation type="journal article" date="2019" name="Commun. Biol.">
        <title>The bagworm genome reveals a unique fibroin gene that provides high tensile strength.</title>
        <authorList>
            <person name="Kono N."/>
            <person name="Nakamura H."/>
            <person name="Ohtoshi R."/>
            <person name="Tomita M."/>
            <person name="Numata K."/>
            <person name="Arakawa K."/>
        </authorList>
    </citation>
    <scope>NUCLEOTIDE SEQUENCE [LARGE SCALE GENOMIC DNA]</scope>
</reference>
<evidence type="ECO:0000256" key="2">
    <source>
        <dbReference type="SAM" id="MobiDB-lite"/>
    </source>
</evidence>
<dbReference type="GO" id="GO:0003677">
    <property type="term" value="F:DNA binding"/>
    <property type="evidence" value="ECO:0007669"/>
    <property type="project" value="InterPro"/>
</dbReference>
<feature type="region of interest" description="Disordered" evidence="2">
    <location>
        <begin position="1"/>
        <end position="29"/>
    </location>
</feature>
<feature type="compositionally biased region" description="Basic residues" evidence="2">
    <location>
        <begin position="1"/>
        <end position="18"/>
    </location>
</feature>
<dbReference type="GO" id="GO:0005634">
    <property type="term" value="C:nucleus"/>
    <property type="evidence" value="ECO:0007669"/>
    <property type="project" value="UniProtKB-SubCell"/>
</dbReference>
<evidence type="ECO:0000256" key="1">
    <source>
        <dbReference type="ARBA" id="ARBA00004123"/>
    </source>
</evidence>
<feature type="region of interest" description="Disordered" evidence="2">
    <location>
        <begin position="264"/>
        <end position="370"/>
    </location>
</feature>
<dbReference type="EMBL" id="BGZK01000024">
    <property type="protein sequence ID" value="GBP07077.1"/>
    <property type="molecule type" value="Genomic_DNA"/>
</dbReference>
<feature type="domain" description="HTH psq-type" evidence="3">
    <location>
        <begin position="57"/>
        <end position="96"/>
    </location>
</feature>
<feature type="compositionally biased region" description="Basic and acidic residues" evidence="2">
    <location>
        <begin position="267"/>
        <end position="284"/>
    </location>
</feature>
<evidence type="ECO:0000313" key="5">
    <source>
        <dbReference type="Proteomes" id="UP000299102"/>
    </source>
</evidence>
<dbReference type="Gene3D" id="1.10.10.60">
    <property type="entry name" value="Homeodomain-like"/>
    <property type="match status" value="1"/>
</dbReference>
<proteinExistence type="predicted"/>
<comment type="caution">
    <text evidence="4">The sequence shown here is derived from an EMBL/GenBank/DDBJ whole genome shotgun (WGS) entry which is preliminary data.</text>
</comment>
<dbReference type="InterPro" id="IPR009057">
    <property type="entry name" value="Homeodomain-like_sf"/>
</dbReference>